<proteinExistence type="predicted"/>
<dbReference type="RefSeq" id="XP_062687921.1">
    <property type="nucleotide sequence ID" value="XM_062840443.1"/>
</dbReference>
<sequence length="201" mass="23028">MASFEEKPPRPSSRTSINITMPPLAFPANLVAVIRVKSAAAGCRIESTSIWRYFYFFLKDTTDILDNPDNNAHINCIRAKSDDEVEEKAWEVMFEAYDAQRGKRVSRLLTAYFPNFMDRWEALVALMRHSKAAVADLFAIHYMDRYVHNPVTELDTKLSNNYTNKMRDFNKDVKAASKFRGSVTTVDRITSIYSSVLRNAP</sequence>
<accession>A0AAJ0HYF5</accession>
<comment type="caution">
    <text evidence="1">The sequence shown here is derived from an EMBL/GenBank/DDBJ whole genome shotgun (WGS) entry which is preliminary data.</text>
</comment>
<organism evidence="1 2">
    <name type="scientific">Neurospora hispaniola</name>
    <dbReference type="NCBI Taxonomy" id="588809"/>
    <lineage>
        <taxon>Eukaryota</taxon>
        <taxon>Fungi</taxon>
        <taxon>Dikarya</taxon>
        <taxon>Ascomycota</taxon>
        <taxon>Pezizomycotina</taxon>
        <taxon>Sordariomycetes</taxon>
        <taxon>Sordariomycetidae</taxon>
        <taxon>Sordariales</taxon>
        <taxon>Sordariaceae</taxon>
        <taxon>Neurospora</taxon>
    </lineage>
</organism>
<evidence type="ECO:0000313" key="2">
    <source>
        <dbReference type="Proteomes" id="UP001285908"/>
    </source>
</evidence>
<keyword evidence="2" id="KW-1185">Reference proteome</keyword>
<name>A0AAJ0HYF5_9PEZI</name>
<dbReference type="Proteomes" id="UP001285908">
    <property type="component" value="Unassembled WGS sequence"/>
</dbReference>
<reference evidence="1 2" key="1">
    <citation type="journal article" date="2023" name="Mol. Phylogenet. Evol.">
        <title>Genome-scale phylogeny and comparative genomics of the fungal order Sordariales.</title>
        <authorList>
            <person name="Hensen N."/>
            <person name="Bonometti L."/>
            <person name="Westerberg I."/>
            <person name="Brannstrom I.O."/>
            <person name="Guillou S."/>
            <person name="Cros-Aarteil S."/>
            <person name="Calhoun S."/>
            <person name="Haridas S."/>
            <person name="Kuo A."/>
            <person name="Mondo S."/>
            <person name="Pangilinan J."/>
            <person name="Riley R."/>
            <person name="LaButti K."/>
            <person name="Andreopoulos B."/>
            <person name="Lipzen A."/>
            <person name="Chen C."/>
            <person name="Yan M."/>
            <person name="Daum C."/>
            <person name="Ng V."/>
            <person name="Clum A."/>
            <person name="Steindorff A."/>
            <person name="Ohm R.A."/>
            <person name="Martin F."/>
            <person name="Silar P."/>
            <person name="Natvig D.O."/>
            <person name="Lalanne C."/>
            <person name="Gautier V."/>
            <person name="Ament-Velasquez S.L."/>
            <person name="Kruys A."/>
            <person name="Hutchinson M.I."/>
            <person name="Powell A.J."/>
            <person name="Barry K."/>
            <person name="Miller A.N."/>
            <person name="Grigoriev I.V."/>
            <person name="Debuchy R."/>
            <person name="Gladieux P."/>
            <person name="Hiltunen Thoren M."/>
            <person name="Johannesson H."/>
        </authorList>
    </citation>
    <scope>NUCLEOTIDE SEQUENCE [LARGE SCALE GENOMIC DNA]</scope>
    <source>
        <strain evidence="1 2">FGSC 10403</strain>
    </source>
</reference>
<dbReference type="AlphaFoldDB" id="A0AAJ0HYF5"/>
<evidence type="ECO:0000313" key="1">
    <source>
        <dbReference type="EMBL" id="KAK3484867.1"/>
    </source>
</evidence>
<dbReference type="EMBL" id="JAULSX010000013">
    <property type="protein sequence ID" value="KAK3484867.1"/>
    <property type="molecule type" value="Genomic_DNA"/>
</dbReference>
<protein>
    <submittedName>
        <fullName evidence="1">Uncharacterized protein</fullName>
    </submittedName>
</protein>
<gene>
    <name evidence="1" type="ORF">B0T23DRAFT_433392</name>
</gene>
<dbReference type="GeneID" id="87878065"/>